<name>A0A6C2D6R4_9RHOO</name>
<evidence type="ECO:0000313" key="1">
    <source>
        <dbReference type="EMBL" id="TYC61299.1"/>
    </source>
</evidence>
<dbReference type="AlphaFoldDB" id="A0A6C2D6R4"/>
<accession>A0A6C2D6R4</accession>
<dbReference type="EMBL" id="SDKK01000003">
    <property type="protein sequence ID" value="TYC61299.1"/>
    <property type="molecule type" value="Genomic_DNA"/>
</dbReference>
<keyword evidence="2" id="KW-1185">Reference proteome</keyword>
<sequence>MKNKKYLFLMSYIRPVAAMQNHPYNLTSLIDALEASGNGLPAGQATQKLAQGTVRSSPVPA</sequence>
<protein>
    <submittedName>
        <fullName evidence="1">Uncharacterized protein</fullName>
    </submittedName>
</protein>
<comment type="caution">
    <text evidence="1">The sequence shown here is derived from an EMBL/GenBank/DDBJ whole genome shotgun (WGS) entry which is preliminary data.</text>
</comment>
<evidence type="ECO:0000313" key="2">
    <source>
        <dbReference type="Proteomes" id="UP000389128"/>
    </source>
</evidence>
<organism evidence="1 2">
    <name type="scientific">Zoogloea oleivorans</name>
    <dbReference type="NCBI Taxonomy" id="1552750"/>
    <lineage>
        <taxon>Bacteria</taxon>
        <taxon>Pseudomonadati</taxon>
        <taxon>Pseudomonadota</taxon>
        <taxon>Betaproteobacteria</taxon>
        <taxon>Rhodocyclales</taxon>
        <taxon>Zoogloeaceae</taxon>
        <taxon>Zoogloea</taxon>
    </lineage>
</organism>
<proteinExistence type="predicted"/>
<gene>
    <name evidence="1" type="ORF">ETQ85_04385</name>
</gene>
<dbReference type="Proteomes" id="UP000389128">
    <property type="component" value="Unassembled WGS sequence"/>
</dbReference>
<dbReference type="RefSeq" id="WP_148577834.1">
    <property type="nucleotide sequence ID" value="NZ_JAVEUW010000046.1"/>
</dbReference>
<reference evidence="1 2" key="1">
    <citation type="submission" date="2019-01" db="EMBL/GenBank/DDBJ databases">
        <title>Zoogloea oleivorans genome sequencing and assembly.</title>
        <authorList>
            <person name="Tancsics A."/>
            <person name="Farkas M."/>
            <person name="Kriszt B."/>
            <person name="Maroti G."/>
            <person name="Horvath B."/>
        </authorList>
    </citation>
    <scope>NUCLEOTIDE SEQUENCE [LARGE SCALE GENOMIC DNA]</scope>
    <source>
        <strain evidence="1 2">Buc</strain>
    </source>
</reference>